<protein>
    <submittedName>
        <fullName evidence="1">Uncharacterized protein</fullName>
    </submittedName>
</protein>
<organism evidence="1 2">
    <name type="scientific">Protopolystoma xenopodis</name>
    <dbReference type="NCBI Taxonomy" id="117903"/>
    <lineage>
        <taxon>Eukaryota</taxon>
        <taxon>Metazoa</taxon>
        <taxon>Spiralia</taxon>
        <taxon>Lophotrochozoa</taxon>
        <taxon>Platyhelminthes</taxon>
        <taxon>Monogenea</taxon>
        <taxon>Polyopisthocotylea</taxon>
        <taxon>Polystomatidea</taxon>
        <taxon>Polystomatidae</taxon>
        <taxon>Protopolystoma</taxon>
    </lineage>
</organism>
<keyword evidence="2" id="KW-1185">Reference proteome</keyword>
<evidence type="ECO:0000313" key="2">
    <source>
        <dbReference type="Proteomes" id="UP000784294"/>
    </source>
</evidence>
<comment type="caution">
    <text evidence="1">The sequence shown here is derived from an EMBL/GenBank/DDBJ whole genome shotgun (WGS) entry which is preliminary data.</text>
</comment>
<evidence type="ECO:0000313" key="1">
    <source>
        <dbReference type="EMBL" id="VEL31601.1"/>
    </source>
</evidence>
<dbReference type="AlphaFoldDB" id="A0A448X9T3"/>
<gene>
    <name evidence="1" type="ORF">PXEA_LOCUS25041</name>
</gene>
<sequence length="240" mass="24980">MSTETLTTSALYQNSSCSGPAVVPSVVLPQSSSLCRSDTTASSTATASLNALTGISCTPGSNHVVSSRAAGLTGLSSLGEIVNSPSSAAYTASYDPASVVSGPPSNHHLITPGQLAYAARLLQAQHLQQQQQHQHALVLAALQQIQVAQFLAGLNPGSAPGAPCSQPTGASVQDLTTAAVAAQSLALQEQQHHQHQQLQLYALLQQQAAQVQQQHQQQQAIATAMAFIAQQQHQQQQNLQ</sequence>
<dbReference type="Proteomes" id="UP000784294">
    <property type="component" value="Unassembled WGS sequence"/>
</dbReference>
<dbReference type="EMBL" id="CAAALY010124421">
    <property type="protein sequence ID" value="VEL31601.1"/>
    <property type="molecule type" value="Genomic_DNA"/>
</dbReference>
<proteinExistence type="predicted"/>
<reference evidence="1" key="1">
    <citation type="submission" date="2018-11" db="EMBL/GenBank/DDBJ databases">
        <authorList>
            <consortium name="Pathogen Informatics"/>
        </authorList>
    </citation>
    <scope>NUCLEOTIDE SEQUENCE</scope>
</reference>
<feature type="non-terminal residue" evidence="1">
    <location>
        <position position="240"/>
    </location>
</feature>
<name>A0A448X9T3_9PLAT</name>
<accession>A0A448X9T3</accession>